<sequence>MAVYSGCPWHLNRCALFSQVSASAVTEAPPCHAALRLLRALTAASISEKPRTCGITAATASGFVSLTWDDFRQGILKTSDSGLEA</sequence>
<accession>L5JVT3</accession>
<keyword evidence="2" id="KW-1185">Reference proteome</keyword>
<gene>
    <name evidence="1" type="ORF">PAL_GLEAN10002906</name>
</gene>
<protein>
    <submittedName>
        <fullName evidence="1">Uncharacterized protein</fullName>
    </submittedName>
</protein>
<proteinExistence type="predicted"/>
<evidence type="ECO:0000313" key="1">
    <source>
        <dbReference type="EMBL" id="ELK03564.1"/>
    </source>
</evidence>
<dbReference type="Proteomes" id="UP000010552">
    <property type="component" value="Unassembled WGS sequence"/>
</dbReference>
<dbReference type="AlphaFoldDB" id="L5JVT3"/>
<organism evidence="1 2">
    <name type="scientific">Pteropus alecto</name>
    <name type="common">Black flying fox</name>
    <dbReference type="NCBI Taxonomy" id="9402"/>
    <lineage>
        <taxon>Eukaryota</taxon>
        <taxon>Metazoa</taxon>
        <taxon>Chordata</taxon>
        <taxon>Craniata</taxon>
        <taxon>Vertebrata</taxon>
        <taxon>Euteleostomi</taxon>
        <taxon>Mammalia</taxon>
        <taxon>Eutheria</taxon>
        <taxon>Laurasiatheria</taxon>
        <taxon>Chiroptera</taxon>
        <taxon>Yinpterochiroptera</taxon>
        <taxon>Pteropodoidea</taxon>
        <taxon>Pteropodidae</taxon>
        <taxon>Pteropodinae</taxon>
        <taxon>Pteropus</taxon>
    </lineage>
</organism>
<reference evidence="2" key="1">
    <citation type="journal article" date="2013" name="Science">
        <title>Comparative analysis of bat genomes provides insight into the evolution of flight and immunity.</title>
        <authorList>
            <person name="Zhang G."/>
            <person name="Cowled C."/>
            <person name="Shi Z."/>
            <person name="Huang Z."/>
            <person name="Bishop-Lilly K.A."/>
            <person name="Fang X."/>
            <person name="Wynne J.W."/>
            <person name="Xiong Z."/>
            <person name="Baker M.L."/>
            <person name="Zhao W."/>
            <person name="Tachedjian M."/>
            <person name="Zhu Y."/>
            <person name="Zhou P."/>
            <person name="Jiang X."/>
            <person name="Ng J."/>
            <person name="Yang L."/>
            <person name="Wu L."/>
            <person name="Xiao J."/>
            <person name="Feng Y."/>
            <person name="Chen Y."/>
            <person name="Sun X."/>
            <person name="Zhang Y."/>
            <person name="Marsh G.A."/>
            <person name="Crameri G."/>
            <person name="Broder C.C."/>
            <person name="Frey K.G."/>
            <person name="Wang L.F."/>
            <person name="Wang J."/>
        </authorList>
    </citation>
    <scope>NUCLEOTIDE SEQUENCE [LARGE SCALE GENOMIC DNA]</scope>
</reference>
<name>L5JVT3_PTEAL</name>
<evidence type="ECO:0000313" key="2">
    <source>
        <dbReference type="Proteomes" id="UP000010552"/>
    </source>
</evidence>
<dbReference type="EMBL" id="KB031079">
    <property type="protein sequence ID" value="ELK03564.1"/>
    <property type="molecule type" value="Genomic_DNA"/>
</dbReference>
<dbReference type="InParanoid" id="L5JVT3"/>